<comment type="similarity">
    <text evidence="2">Belongs to the SAM50/omp85 family.</text>
</comment>
<keyword evidence="7" id="KW-1185">Reference proteome</keyword>
<feature type="domain" description="Bacterial surface antigen (D15)" evidence="6">
    <location>
        <begin position="130"/>
        <end position="441"/>
    </location>
</feature>
<dbReference type="InterPro" id="IPR039910">
    <property type="entry name" value="D15-like"/>
</dbReference>
<reference evidence="8" key="1">
    <citation type="submission" date="2022-11" db="UniProtKB">
        <authorList>
            <consortium name="WormBaseParasite"/>
        </authorList>
    </citation>
    <scope>IDENTIFICATION</scope>
</reference>
<evidence type="ECO:0000259" key="6">
    <source>
        <dbReference type="Pfam" id="PF01103"/>
    </source>
</evidence>
<keyword evidence="3" id="KW-1134">Transmembrane beta strand</keyword>
<dbReference type="GO" id="GO:0045040">
    <property type="term" value="P:protein insertion into mitochondrial outer membrane"/>
    <property type="evidence" value="ECO:0007669"/>
    <property type="project" value="TreeGrafter"/>
</dbReference>
<evidence type="ECO:0000313" key="7">
    <source>
        <dbReference type="Proteomes" id="UP000887572"/>
    </source>
</evidence>
<protein>
    <submittedName>
        <fullName evidence="8">Bacterial surface antigen (D15) domain-containing protein</fullName>
    </submittedName>
</protein>
<dbReference type="PANTHER" id="PTHR12815:SF18">
    <property type="entry name" value="SORTING AND ASSEMBLY MACHINERY COMPONENT 50 HOMOLOG"/>
    <property type="match status" value="1"/>
</dbReference>
<dbReference type="GO" id="GO:0033108">
    <property type="term" value="P:mitochondrial respiratory chain complex assembly"/>
    <property type="evidence" value="ECO:0007669"/>
    <property type="project" value="TreeGrafter"/>
</dbReference>
<evidence type="ECO:0000313" key="8">
    <source>
        <dbReference type="WBParaSite" id="Gr19_v10_g15857.t1"/>
    </source>
</evidence>
<organism evidence="7 8">
    <name type="scientific">Globodera rostochiensis</name>
    <name type="common">Golden nematode worm</name>
    <name type="synonym">Heterodera rostochiensis</name>
    <dbReference type="NCBI Taxonomy" id="31243"/>
    <lineage>
        <taxon>Eukaryota</taxon>
        <taxon>Metazoa</taxon>
        <taxon>Ecdysozoa</taxon>
        <taxon>Nematoda</taxon>
        <taxon>Chromadorea</taxon>
        <taxon>Rhabditida</taxon>
        <taxon>Tylenchina</taxon>
        <taxon>Tylenchomorpha</taxon>
        <taxon>Tylenchoidea</taxon>
        <taxon>Heteroderidae</taxon>
        <taxon>Heteroderinae</taxon>
        <taxon>Globodera</taxon>
    </lineage>
</organism>
<dbReference type="Proteomes" id="UP000887572">
    <property type="component" value="Unplaced"/>
</dbReference>
<comment type="subcellular location">
    <subcellularLocation>
        <location evidence="1">Mitochondrion outer membrane</location>
        <topology evidence="1">Multi-pass membrane protein</topology>
    </subcellularLocation>
</comment>
<dbReference type="InterPro" id="IPR000184">
    <property type="entry name" value="Bac_surfAg_D15"/>
</dbReference>
<keyword evidence="4" id="KW-0812">Transmembrane</keyword>
<evidence type="ECO:0000256" key="4">
    <source>
        <dbReference type="ARBA" id="ARBA00022692"/>
    </source>
</evidence>
<evidence type="ECO:0000256" key="1">
    <source>
        <dbReference type="ARBA" id="ARBA00004374"/>
    </source>
</evidence>
<dbReference type="WBParaSite" id="Gr19_v10_g15857.t1">
    <property type="protein sequence ID" value="Gr19_v10_g15857.t1"/>
    <property type="gene ID" value="Gr19_v10_g15857"/>
</dbReference>
<dbReference type="Pfam" id="PF01103">
    <property type="entry name" value="Omp85"/>
    <property type="match status" value="1"/>
</dbReference>
<dbReference type="GO" id="GO:0005741">
    <property type="term" value="C:mitochondrial outer membrane"/>
    <property type="evidence" value="ECO:0007669"/>
    <property type="project" value="UniProtKB-SubCell"/>
</dbReference>
<name>A0A914HBM5_GLORO</name>
<evidence type="ECO:0000256" key="3">
    <source>
        <dbReference type="ARBA" id="ARBA00022452"/>
    </source>
</evidence>
<dbReference type="Gene3D" id="2.40.160.50">
    <property type="entry name" value="membrane protein fhac: a member of the omp85/tpsb transporter family"/>
    <property type="match status" value="1"/>
</dbReference>
<dbReference type="AlphaFoldDB" id="A0A914HBM5"/>
<evidence type="ECO:0000256" key="2">
    <source>
        <dbReference type="ARBA" id="ARBA00010913"/>
    </source>
</evidence>
<dbReference type="PANTHER" id="PTHR12815">
    <property type="entry name" value="SORTING AND ASSEMBLY MACHINERY SAMM50 PROTEIN FAMILY MEMBER"/>
    <property type="match status" value="1"/>
</dbReference>
<proteinExistence type="inferred from homology"/>
<sequence>MVNDGTLVIDEDLLHKCSRASGTIDSIEFHGVKTTRISALKKEVAELFRANNLGQLIKNSGKAALHMTEMGLFENCHALIDTSTASNNGEQKYVVKFFASELKRPFKVNVKMEMRTTGEMDACVSAKKANIFGRGESAELTYAKGLRRDAAYSFGFSASKPFLGWQKYENIGTQIYNRSDSMKWNKTDVNESAASLTLNKSHMANKLKSSLGFNASWRLLLPRSDTPFFIREHCGHTNKFSVEHTLFMDGRDRPVVATKGSLLRLKWEYAPGFVGDSAFLKNIFDFQTSAPLFYGLFCGASFRLATVHPVADRVIHLLDRLYLGGPFDVRGFELNSIGARVDDCSFGGSTMLSTALHLYAPLKPKDMFFAHFFVTAGSLSPVRSKARLRDFWTLQRVSAGLGLLLNFMDMARLELNYVVPLRQLPGDSCSSGIQFGAGIDFM</sequence>
<evidence type="ECO:0000256" key="5">
    <source>
        <dbReference type="ARBA" id="ARBA00023136"/>
    </source>
</evidence>
<keyword evidence="5" id="KW-0472">Membrane</keyword>
<accession>A0A914HBM5</accession>